<dbReference type="Pfam" id="PF01370">
    <property type="entry name" value="Epimerase"/>
    <property type="match status" value="1"/>
</dbReference>
<dbReference type="SUPFAM" id="SSF51735">
    <property type="entry name" value="NAD(P)-binding Rossmann-fold domains"/>
    <property type="match status" value="1"/>
</dbReference>
<proteinExistence type="predicted"/>
<dbReference type="SMART" id="SM00822">
    <property type="entry name" value="PKS_KR"/>
    <property type="match status" value="1"/>
</dbReference>
<accession>A0A1E3RUE4</accession>
<dbReference type="Proteomes" id="UP000094243">
    <property type="component" value="Unassembled WGS sequence"/>
</dbReference>
<dbReference type="EMBL" id="MIGZ01000068">
    <property type="protein sequence ID" value="ODQ93460.1"/>
    <property type="molecule type" value="Genomic_DNA"/>
</dbReference>
<dbReference type="InterPro" id="IPR008279">
    <property type="entry name" value="PEP-util_enz_mobile_dom"/>
</dbReference>
<dbReference type="SUPFAM" id="SSF52009">
    <property type="entry name" value="Phosphohistidine domain"/>
    <property type="match status" value="1"/>
</dbReference>
<reference evidence="3" key="1">
    <citation type="submission" date="2016-09" db="EMBL/GenBank/DDBJ databases">
        <authorList>
            <person name="Greninger A.L."/>
            <person name="Jerome K.R."/>
            <person name="Mcnair B."/>
            <person name="Wallis C."/>
            <person name="Fang F."/>
        </authorList>
    </citation>
    <scope>NUCLEOTIDE SEQUENCE [LARGE SCALE GENOMIC DNA]</scope>
    <source>
        <strain evidence="3">M7</strain>
    </source>
</reference>
<evidence type="ECO:0000259" key="1">
    <source>
        <dbReference type="SMART" id="SM00822"/>
    </source>
</evidence>
<evidence type="ECO:0000313" key="2">
    <source>
        <dbReference type="EMBL" id="ODQ93460.1"/>
    </source>
</evidence>
<feature type="domain" description="Ketoreductase" evidence="1">
    <location>
        <begin position="3"/>
        <end position="142"/>
    </location>
</feature>
<dbReference type="InterPro" id="IPR057326">
    <property type="entry name" value="KR_dom"/>
</dbReference>
<dbReference type="AlphaFoldDB" id="A0A1E3RUE4"/>
<dbReference type="InterPro" id="IPR001509">
    <property type="entry name" value="Epimerase_deHydtase"/>
</dbReference>
<dbReference type="InterPro" id="IPR036291">
    <property type="entry name" value="NAD(P)-bd_dom_sf"/>
</dbReference>
<dbReference type="InterPro" id="IPR036637">
    <property type="entry name" value="Phosphohistidine_dom_sf"/>
</dbReference>
<dbReference type="OrthoDB" id="9765468at2"/>
<comment type="caution">
    <text evidence="2">The sequence shown here is derived from an EMBL/GenBank/DDBJ whole genome shotgun (WGS) entry which is preliminary data.</text>
</comment>
<dbReference type="Gene3D" id="3.40.50.720">
    <property type="entry name" value="NAD(P)-binding Rossmann-like Domain"/>
    <property type="match status" value="1"/>
</dbReference>
<evidence type="ECO:0000313" key="3">
    <source>
        <dbReference type="Proteomes" id="UP000094243"/>
    </source>
</evidence>
<dbReference type="Gene3D" id="3.50.30.10">
    <property type="entry name" value="Phosphohistidine domain"/>
    <property type="match status" value="1"/>
</dbReference>
<protein>
    <recommendedName>
        <fullName evidence="1">Ketoreductase domain-containing protein</fullName>
    </recommendedName>
</protein>
<dbReference type="Pfam" id="PF00391">
    <property type="entry name" value="PEP-utilizers"/>
    <property type="match status" value="1"/>
</dbReference>
<dbReference type="PANTHER" id="PTHR43615:SF1">
    <property type="entry name" value="PPDK_N DOMAIN-CONTAINING PROTEIN"/>
    <property type="match status" value="1"/>
</dbReference>
<keyword evidence="3" id="KW-1185">Reference proteome</keyword>
<dbReference type="InterPro" id="IPR051549">
    <property type="entry name" value="PEP_Utilizing_Enz"/>
</dbReference>
<dbReference type="PANTHER" id="PTHR43615">
    <property type="entry name" value="PHOSPHOENOLPYRUVATE SYNTHASE-RELATED"/>
    <property type="match status" value="1"/>
</dbReference>
<sequence>MAGRVLVTGGTGAAGAATVKWLKRMGADVVVLARRLPAVPIADVTYVAADIQDADGVSRAVAGCDGIAHFAWTMSAMQSAEVAEGIDIGGTTNLLRAMAEHDCRRMVFASSITVYGGHADHPQPYTEDETPRPAPSFHYERNKVRAEKMIAESGVEAVNVRPTVIVGRSAWSAPANIFRQPVVVTPGSDARMQLVHVDDVGRFCAKAALGGPTGTVNLNADDALTFTEMAHVIGRPVLNSGERFARMMAGLIGKADRFESVPDLIELFLNYPLGDTRRLREEFGFRCAYSSADAVADMTDWSSSMWTVGTRSIRKPIRLAAPAVFPRETCGPDGRATRIVPPEYTGEFDSVTCDPDLPEWSAANLSEAFPGPMTPFSLGLANRIIFSGAGMLDHLFPLEPELFATVRSKQVGTIGHRLYNNMTAMKKLANAIPGQTPEGFEHQMNGTPLPEGYRPPPFSRADLVAGAKAALKGGPQIAGLGHELAAMERRSQRLTDSRPDLCGISDEQLLSRIELVCDLVVRAWDINNMNTFMVSLPMNLISQRYGDRAAMNVRAGTQNLRSAALLRGVRDLADVLAGDDGLRRLIQDSPREVVLDKLRSDAPEFAAKFDRMVAECGHRGPGETELSNPVYADAPELLLRSVLGSGRAEPPAPAASAGSPLARALTRVAVSAIERRERGRDLCMRITYELRLALREWGRRLAERKTLASADDVHYLSVDEIYCPPADTRELVTRRRAERTRLAALDFPVHFTQPWTPDDVTAVSRDEVLTGQAVSPGTARGLVRILGHPDDDFEPGEVLVANVTDTGWTPFFGCAAAIVTNVGGPMSHAAIVAREFGIPAVVNTKTATQQLKNGELVEVDGTAGTVRIIGAEPRTE</sequence>
<dbReference type="GO" id="GO:0016772">
    <property type="term" value="F:transferase activity, transferring phosphorus-containing groups"/>
    <property type="evidence" value="ECO:0007669"/>
    <property type="project" value="InterPro"/>
</dbReference>
<organism evidence="2 3">
    <name type="scientific">Mycolicibacterium holsaticum</name>
    <dbReference type="NCBI Taxonomy" id="152142"/>
    <lineage>
        <taxon>Bacteria</taxon>
        <taxon>Bacillati</taxon>
        <taxon>Actinomycetota</taxon>
        <taxon>Actinomycetes</taxon>
        <taxon>Mycobacteriales</taxon>
        <taxon>Mycobacteriaceae</taxon>
        <taxon>Mycolicibacterium</taxon>
    </lineage>
</organism>
<dbReference type="RefSeq" id="WP_069405660.1">
    <property type="nucleotide sequence ID" value="NZ_MIGZ01000068.1"/>
</dbReference>
<name>A0A1E3RUE4_9MYCO</name>
<gene>
    <name evidence="2" type="ORF">BHQ17_13265</name>
</gene>